<reference evidence="1" key="1">
    <citation type="journal article" date="2014" name="Int. J. Syst. Evol. Microbiol.">
        <title>Complete genome sequence of Corynebacterium casei LMG S-19264T (=DSM 44701T), isolated from a smear-ripened cheese.</title>
        <authorList>
            <consortium name="US DOE Joint Genome Institute (JGI-PGF)"/>
            <person name="Walter F."/>
            <person name="Albersmeier A."/>
            <person name="Kalinowski J."/>
            <person name="Ruckert C."/>
        </authorList>
    </citation>
    <scope>NUCLEOTIDE SEQUENCE</scope>
    <source>
        <strain evidence="1">CGMCC 1.12997</strain>
    </source>
</reference>
<sequence>MCIENRANNENLTEFWICGKIGAMKITSRQYIAGYPALQIQKFIRRYRFKYIDRSEVRKYFNLSPRKATAFLDEMANLGYLTLFSSKPNGKSEFEVNTHGQALADACTAKPITREEADRILDEFMNGVHEVNADDEYAFKVTCVAVFGSMLTKDKDLIDEVEVAIQVAPATSDFQKFKLLSWFRRHVSGRRFETEHSWTYWPKIEIFLELRCGLENLSLHEFRELHERKDTPYRILYGDPKEMRKEPK</sequence>
<proteinExistence type="predicted"/>
<name>A0A917MA16_9BACT</name>
<dbReference type="EMBL" id="BMGT01000004">
    <property type="protein sequence ID" value="GGG87350.1"/>
    <property type="molecule type" value="Genomic_DNA"/>
</dbReference>
<gene>
    <name evidence="1" type="ORF">GCM10011585_34270</name>
</gene>
<protein>
    <submittedName>
        <fullName evidence="1">Uncharacterized protein</fullName>
    </submittedName>
</protein>
<accession>A0A917MA16</accession>
<evidence type="ECO:0000313" key="2">
    <source>
        <dbReference type="Proteomes" id="UP000647241"/>
    </source>
</evidence>
<keyword evidence="2" id="KW-1185">Reference proteome</keyword>
<dbReference type="Proteomes" id="UP000647241">
    <property type="component" value="Unassembled WGS sequence"/>
</dbReference>
<comment type="caution">
    <text evidence="1">The sequence shown here is derived from an EMBL/GenBank/DDBJ whole genome shotgun (WGS) entry which is preliminary data.</text>
</comment>
<organism evidence="1 2">
    <name type="scientific">Edaphobacter dinghuensis</name>
    <dbReference type="NCBI Taxonomy" id="1560005"/>
    <lineage>
        <taxon>Bacteria</taxon>
        <taxon>Pseudomonadati</taxon>
        <taxon>Acidobacteriota</taxon>
        <taxon>Terriglobia</taxon>
        <taxon>Terriglobales</taxon>
        <taxon>Acidobacteriaceae</taxon>
        <taxon>Edaphobacter</taxon>
    </lineage>
</organism>
<dbReference type="AlphaFoldDB" id="A0A917MA16"/>
<reference evidence="1" key="2">
    <citation type="submission" date="2020-09" db="EMBL/GenBank/DDBJ databases">
        <authorList>
            <person name="Sun Q."/>
            <person name="Zhou Y."/>
        </authorList>
    </citation>
    <scope>NUCLEOTIDE SEQUENCE</scope>
    <source>
        <strain evidence="1">CGMCC 1.12997</strain>
    </source>
</reference>
<evidence type="ECO:0000313" key="1">
    <source>
        <dbReference type="EMBL" id="GGG87350.1"/>
    </source>
</evidence>